<keyword evidence="2" id="KW-1185">Reference proteome</keyword>
<name>A0AAD6MJZ9_9ROSI</name>
<dbReference type="Proteomes" id="UP001164929">
    <property type="component" value="Chromosome 8"/>
</dbReference>
<evidence type="ECO:0000313" key="1">
    <source>
        <dbReference type="EMBL" id="KAJ6987013.1"/>
    </source>
</evidence>
<accession>A0AAD6MJZ9</accession>
<evidence type="ECO:0000313" key="2">
    <source>
        <dbReference type="Proteomes" id="UP001164929"/>
    </source>
</evidence>
<dbReference type="EMBL" id="JAQIZT010000008">
    <property type="protein sequence ID" value="KAJ6987013.1"/>
    <property type="molecule type" value="Genomic_DNA"/>
</dbReference>
<dbReference type="AlphaFoldDB" id="A0AAD6MJZ9"/>
<protein>
    <submittedName>
        <fullName evidence="1">Uncharacterized protein</fullName>
    </submittedName>
</protein>
<gene>
    <name evidence="1" type="ORF">NC653_020285</name>
</gene>
<reference evidence="1" key="1">
    <citation type="journal article" date="2023" name="Mol. Ecol. Resour.">
        <title>Chromosome-level genome assembly of a triploid poplar Populus alba 'Berolinensis'.</title>
        <authorList>
            <person name="Chen S."/>
            <person name="Yu Y."/>
            <person name="Wang X."/>
            <person name="Wang S."/>
            <person name="Zhang T."/>
            <person name="Zhou Y."/>
            <person name="He R."/>
            <person name="Meng N."/>
            <person name="Wang Y."/>
            <person name="Liu W."/>
            <person name="Liu Z."/>
            <person name="Liu J."/>
            <person name="Guo Q."/>
            <person name="Huang H."/>
            <person name="Sederoff R.R."/>
            <person name="Wang G."/>
            <person name="Qu G."/>
            <person name="Chen S."/>
        </authorList>
    </citation>
    <scope>NUCLEOTIDE SEQUENCE</scope>
    <source>
        <strain evidence="1">SC-2020</strain>
    </source>
</reference>
<sequence length="24" mass="2839">MNYGGREMNGRTRNILKNRFIANI</sequence>
<proteinExistence type="predicted"/>
<organism evidence="1 2">
    <name type="scientific">Populus alba x Populus x berolinensis</name>
    <dbReference type="NCBI Taxonomy" id="444605"/>
    <lineage>
        <taxon>Eukaryota</taxon>
        <taxon>Viridiplantae</taxon>
        <taxon>Streptophyta</taxon>
        <taxon>Embryophyta</taxon>
        <taxon>Tracheophyta</taxon>
        <taxon>Spermatophyta</taxon>
        <taxon>Magnoliopsida</taxon>
        <taxon>eudicotyledons</taxon>
        <taxon>Gunneridae</taxon>
        <taxon>Pentapetalae</taxon>
        <taxon>rosids</taxon>
        <taxon>fabids</taxon>
        <taxon>Malpighiales</taxon>
        <taxon>Salicaceae</taxon>
        <taxon>Saliceae</taxon>
        <taxon>Populus</taxon>
    </lineage>
</organism>
<comment type="caution">
    <text evidence="1">The sequence shown here is derived from an EMBL/GenBank/DDBJ whole genome shotgun (WGS) entry which is preliminary data.</text>
</comment>